<evidence type="ECO:0000313" key="1">
    <source>
        <dbReference type="EMBL" id="KAK4380169.1"/>
    </source>
</evidence>
<sequence length="124" mass="14047">MSESNYGECAEQLQLQEVVEASLGINHLHMPSAKVLCEICFEDLFYPFASIIRSFEAGTLLKKLRARNFIASKFGFHEGASELEKATSTKLLEGDQLFHLVDDHFNNKVQSCEKYCEKGKIKVQ</sequence>
<comment type="caution">
    <text evidence="1">The sequence shown here is derived from an EMBL/GenBank/DDBJ whole genome shotgun (WGS) entry which is preliminary data.</text>
</comment>
<accession>A0AAE1VYF5</accession>
<gene>
    <name evidence="1" type="ORF">RND71_002031</name>
</gene>
<protein>
    <submittedName>
        <fullName evidence="1">Uncharacterized protein</fullName>
    </submittedName>
</protein>
<keyword evidence="2" id="KW-1185">Reference proteome</keyword>
<dbReference type="Proteomes" id="UP001291623">
    <property type="component" value="Unassembled WGS sequence"/>
</dbReference>
<dbReference type="AlphaFoldDB" id="A0AAE1VYF5"/>
<dbReference type="EMBL" id="JAVYJV010000001">
    <property type="protein sequence ID" value="KAK4380169.1"/>
    <property type="molecule type" value="Genomic_DNA"/>
</dbReference>
<organism evidence="1 2">
    <name type="scientific">Anisodus tanguticus</name>
    <dbReference type="NCBI Taxonomy" id="243964"/>
    <lineage>
        <taxon>Eukaryota</taxon>
        <taxon>Viridiplantae</taxon>
        <taxon>Streptophyta</taxon>
        <taxon>Embryophyta</taxon>
        <taxon>Tracheophyta</taxon>
        <taxon>Spermatophyta</taxon>
        <taxon>Magnoliopsida</taxon>
        <taxon>eudicotyledons</taxon>
        <taxon>Gunneridae</taxon>
        <taxon>Pentapetalae</taxon>
        <taxon>asterids</taxon>
        <taxon>lamiids</taxon>
        <taxon>Solanales</taxon>
        <taxon>Solanaceae</taxon>
        <taxon>Solanoideae</taxon>
        <taxon>Hyoscyameae</taxon>
        <taxon>Anisodus</taxon>
    </lineage>
</organism>
<evidence type="ECO:0000313" key="2">
    <source>
        <dbReference type="Proteomes" id="UP001291623"/>
    </source>
</evidence>
<reference evidence="1" key="1">
    <citation type="submission" date="2023-12" db="EMBL/GenBank/DDBJ databases">
        <title>Genome assembly of Anisodus tanguticus.</title>
        <authorList>
            <person name="Wang Y.-J."/>
        </authorList>
    </citation>
    <scope>NUCLEOTIDE SEQUENCE</scope>
    <source>
        <strain evidence="1">KB-2021</strain>
        <tissue evidence="1">Leaf</tissue>
    </source>
</reference>
<name>A0AAE1VYF5_9SOLA</name>
<proteinExistence type="predicted"/>